<dbReference type="PANTHER" id="PTHR19376">
    <property type="entry name" value="DNA-DIRECTED RNA POLYMERASE"/>
    <property type="match status" value="1"/>
</dbReference>
<keyword evidence="3 8" id="KW-0240">DNA-directed RNA polymerase</keyword>
<accession>A0A699ZTD7</accession>
<evidence type="ECO:0000256" key="6">
    <source>
        <dbReference type="ARBA" id="ARBA00023163"/>
    </source>
</evidence>
<dbReference type="SUPFAM" id="SSF64484">
    <property type="entry name" value="beta and beta-prime subunits of DNA dependent RNA-polymerase"/>
    <property type="match status" value="1"/>
</dbReference>
<evidence type="ECO:0000256" key="1">
    <source>
        <dbReference type="ARBA" id="ARBA00007207"/>
    </source>
</evidence>
<gene>
    <name evidence="8" type="ORF">HaLaN_19325</name>
</gene>
<dbReference type="GO" id="GO:0005736">
    <property type="term" value="C:RNA polymerase I complex"/>
    <property type="evidence" value="ECO:0007669"/>
    <property type="project" value="TreeGrafter"/>
</dbReference>
<feature type="non-terminal residue" evidence="8">
    <location>
        <position position="238"/>
    </location>
</feature>
<sequence length="238" mass="25854">MTAIPAKEVTTRQVAAVGFSFYSDEEVCKLSVKRIIQPVIFDNLRNPVPGGLYDPALGPLDNNGRCATCGLGGTACPGHFGHVELPVPAYNPMIFSCYHFRMEGDEVRRFELKLALLASGRLVEALELQVAQSSLPKELTQMMEDCPAPCHHSSPSPSASPSLMTSHVLEAVQDTITEFFSRMPKDRCKNCEAYSPNIKKQGATRLFKVWGSAKALLANRRLGKSCAGVLDSPAKAAE</sequence>
<dbReference type="InterPro" id="IPR007080">
    <property type="entry name" value="RNA_pol_Rpb1_1"/>
</dbReference>
<dbReference type="GO" id="GO:0003899">
    <property type="term" value="F:DNA-directed RNA polymerase activity"/>
    <property type="evidence" value="ECO:0007669"/>
    <property type="project" value="UniProtKB-EC"/>
</dbReference>
<dbReference type="Proteomes" id="UP000485058">
    <property type="component" value="Unassembled WGS sequence"/>
</dbReference>
<name>A0A699ZTD7_HAELA</name>
<keyword evidence="5" id="KW-0548">Nucleotidyltransferase</keyword>
<feature type="domain" description="RNA polymerase Rpb1" evidence="7">
    <location>
        <begin position="12"/>
        <end position="203"/>
    </location>
</feature>
<keyword evidence="9" id="KW-1185">Reference proteome</keyword>
<dbReference type="AlphaFoldDB" id="A0A699ZTD7"/>
<dbReference type="GO" id="GO:0003677">
    <property type="term" value="F:DNA binding"/>
    <property type="evidence" value="ECO:0007669"/>
    <property type="project" value="InterPro"/>
</dbReference>
<dbReference type="EC" id="2.7.7.6" evidence="2"/>
<evidence type="ECO:0000256" key="3">
    <source>
        <dbReference type="ARBA" id="ARBA00022478"/>
    </source>
</evidence>
<evidence type="ECO:0000313" key="9">
    <source>
        <dbReference type="Proteomes" id="UP000485058"/>
    </source>
</evidence>
<proteinExistence type="inferred from homology"/>
<evidence type="ECO:0000313" key="8">
    <source>
        <dbReference type="EMBL" id="GFH21936.1"/>
    </source>
</evidence>
<comment type="caution">
    <text evidence="8">The sequence shown here is derived from an EMBL/GenBank/DDBJ whole genome shotgun (WGS) entry which is preliminary data.</text>
</comment>
<dbReference type="Gene3D" id="4.10.860.120">
    <property type="entry name" value="RNA polymerase II, clamp domain"/>
    <property type="match status" value="1"/>
</dbReference>
<protein>
    <recommendedName>
        <fullName evidence="2">DNA-directed RNA polymerase</fullName>
        <ecNumber evidence="2">2.7.7.6</ecNumber>
    </recommendedName>
</protein>
<dbReference type="EMBL" id="BLLF01001934">
    <property type="protein sequence ID" value="GFH21936.1"/>
    <property type="molecule type" value="Genomic_DNA"/>
</dbReference>
<evidence type="ECO:0000256" key="5">
    <source>
        <dbReference type="ARBA" id="ARBA00022695"/>
    </source>
</evidence>
<keyword evidence="6" id="KW-0804">Transcription</keyword>
<dbReference type="Pfam" id="PF04997">
    <property type="entry name" value="RNA_pol_Rpb1_1"/>
    <property type="match status" value="1"/>
</dbReference>
<reference evidence="8 9" key="1">
    <citation type="submission" date="2020-02" db="EMBL/GenBank/DDBJ databases">
        <title>Draft genome sequence of Haematococcus lacustris strain NIES-144.</title>
        <authorList>
            <person name="Morimoto D."/>
            <person name="Nakagawa S."/>
            <person name="Yoshida T."/>
            <person name="Sawayama S."/>
        </authorList>
    </citation>
    <scope>NUCLEOTIDE SEQUENCE [LARGE SCALE GENOMIC DNA]</scope>
    <source>
        <strain evidence="8 9">NIES-144</strain>
    </source>
</reference>
<dbReference type="InterPro" id="IPR044893">
    <property type="entry name" value="RNA_pol_Rpb1_clamp_domain"/>
</dbReference>
<comment type="similarity">
    <text evidence="1">Belongs to the RNA polymerase beta' chain family. RpoC1 subfamily.</text>
</comment>
<dbReference type="PANTHER" id="PTHR19376:SF11">
    <property type="entry name" value="DNA-DIRECTED RNA POLYMERASE I SUBUNIT RPA1"/>
    <property type="match status" value="1"/>
</dbReference>
<keyword evidence="4" id="KW-0808">Transferase</keyword>
<dbReference type="GO" id="GO:0006351">
    <property type="term" value="P:DNA-templated transcription"/>
    <property type="evidence" value="ECO:0007669"/>
    <property type="project" value="InterPro"/>
</dbReference>
<organism evidence="8 9">
    <name type="scientific">Haematococcus lacustris</name>
    <name type="common">Green alga</name>
    <name type="synonym">Haematococcus pluvialis</name>
    <dbReference type="NCBI Taxonomy" id="44745"/>
    <lineage>
        <taxon>Eukaryota</taxon>
        <taxon>Viridiplantae</taxon>
        <taxon>Chlorophyta</taxon>
        <taxon>core chlorophytes</taxon>
        <taxon>Chlorophyceae</taxon>
        <taxon>CS clade</taxon>
        <taxon>Chlamydomonadales</taxon>
        <taxon>Haematococcaceae</taxon>
        <taxon>Haematococcus</taxon>
    </lineage>
</organism>
<evidence type="ECO:0000259" key="7">
    <source>
        <dbReference type="Pfam" id="PF04997"/>
    </source>
</evidence>
<evidence type="ECO:0000256" key="2">
    <source>
        <dbReference type="ARBA" id="ARBA00012418"/>
    </source>
</evidence>
<evidence type="ECO:0000256" key="4">
    <source>
        <dbReference type="ARBA" id="ARBA00022679"/>
    </source>
</evidence>
<dbReference type="InterPro" id="IPR045867">
    <property type="entry name" value="DNA-dir_RpoC_beta_prime"/>
</dbReference>